<feature type="binding site" evidence="6 7">
    <location>
        <position position="121"/>
    </location>
    <ligand>
        <name>S-adenosyl-L-methionine</name>
        <dbReference type="ChEBI" id="CHEBI:59789"/>
    </ligand>
</feature>
<dbReference type="GO" id="GO:0005737">
    <property type="term" value="C:cytoplasm"/>
    <property type="evidence" value="ECO:0007669"/>
    <property type="project" value="UniProtKB-SubCell"/>
</dbReference>
<feature type="domain" description="tRNA/rRNA methyltransferase SpoU type" evidence="8">
    <location>
        <begin position="2"/>
        <end position="140"/>
    </location>
</feature>
<dbReference type="GO" id="GO:0002130">
    <property type="term" value="P:wobble position ribose methylation"/>
    <property type="evidence" value="ECO:0007669"/>
    <property type="project" value="TreeGrafter"/>
</dbReference>
<proteinExistence type="inferred from homology"/>
<keyword evidence="1 6" id="KW-0963">Cytoplasm</keyword>
<dbReference type="EMBL" id="CP036425">
    <property type="protein sequence ID" value="QDU32953.1"/>
    <property type="molecule type" value="Genomic_DNA"/>
</dbReference>
<evidence type="ECO:0000256" key="7">
    <source>
        <dbReference type="PIRSR" id="PIRSR029256-1"/>
    </source>
</evidence>
<dbReference type="InterPro" id="IPR016914">
    <property type="entry name" value="TrmL"/>
</dbReference>
<dbReference type="CDD" id="cd18094">
    <property type="entry name" value="SpoU-like_TrmL"/>
    <property type="match status" value="1"/>
</dbReference>
<dbReference type="PANTHER" id="PTHR42971:SF1">
    <property type="entry name" value="TRNA (CYTIDINE(34)-2'-O)-METHYLTRANSFERASE"/>
    <property type="match status" value="1"/>
</dbReference>
<organism evidence="9 10">
    <name type="scientific">Poriferisphaera corsica</name>
    <dbReference type="NCBI Taxonomy" id="2528020"/>
    <lineage>
        <taxon>Bacteria</taxon>
        <taxon>Pseudomonadati</taxon>
        <taxon>Planctomycetota</taxon>
        <taxon>Phycisphaerae</taxon>
        <taxon>Phycisphaerales</taxon>
        <taxon>Phycisphaeraceae</taxon>
        <taxon>Poriferisphaera</taxon>
    </lineage>
</organism>
<dbReference type="Gene3D" id="3.40.1280.10">
    <property type="match status" value="1"/>
</dbReference>
<dbReference type="GO" id="GO:0141102">
    <property type="term" value="F:tRNA (5-carboxymethylaminomethyluridine(34)-2'-O)-methyltransferase activity"/>
    <property type="evidence" value="ECO:0007669"/>
    <property type="project" value="RHEA"/>
</dbReference>
<gene>
    <name evidence="9" type="primary">trmL</name>
    <name evidence="9" type="ORF">KS4_09920</name>
</gene>
<feature type="binding site" evidence="6 7">
    <location>
        <position position="100"/>
    </location>
    <ligand>
        <name>S-adenosyl-L-methionine</name>
        <dbReference type="ChEBI" id="CHEBI:59789"/>
    </ligand>
</feature>
<keyword evidence="10" id="KW-1185">Reference proteome</keyword>
<comment type="similarity">
    <text evidence="6">Belongs to the class IV-like SAM-binding methyltransferase superfamily. RNA methyltransferase TrmH family. TrmL subfamily.</text>
</comment>
<evidence type="ECO:0000313" key="9">
    <source>
        <dbReference type="EMBL" id="QDU32953.1"/>
    </source>
</evidence>
<evidence type="ECO:0000256" key="4">
    <source>
        <dbReference type="ARBA" id="ARBA00022691"/>
    </source>
</evidence>
<comment type="catalytic activity">
    <reaction evidence="6">
        <text>5-carboxymethylaminomethyluridine(34) in tRNA(Leu) + S-adenosyl-L-methionine = 5-carboxymethylaminomethyl-2'-O-methyluridine(34) in tRNA(Leu) + S-adenosyl-L-homocysteine + H(+)</text>
        <dbReference type="Rhea" id="RHEA:43088"/>
        <dbReference type="Rhea" id="RHEA-COMP:10333"/>
        <dbReference type="Rhea" id="RHEA-COMP:10334"/>
        <dbReference type="ChEBI" id="CHEBI:15378"/>
        <dbReference type="ChEBI" id="CHEBI:57856"/>
        <dbReference type="ChEBI" id="CHEBI:59789"/>
        <dbReference type="ChEBI" id="CHEBI:74508"/>
        <dbReference type="ChEBI" id="CHEBI:74511"/>
        <dbReference type="EC" id="2.1.1.207"/>
    </reaction>
</comment>
<keyword evidence="5 6" id="KW-0819">tRNA processing</keyword>
<dbReference type="SUPFAM" id="SSF75217">
    <property type="entry name" value="alpha/beta knot"/>
    <property type="match status" value="1"/>
</dbReference>
<evidence type="ECO:0000313" key="10">
    <source>
        <dbReference type="Proteomes" id="UP000317369"/>
    </source>
</evidence>
<evidence type="ECO:0000256" key="2">
    <source>
        <dbReference type="ARBA" id="ARBA00022603"/>
    </source>
</evidence>
<comment type="subcellular location">
    <subcellularLocation>
        <location evidence="6">Cytoplasm</location>
    </subcellularLocation>
</comment>
<name>A0A517YRV7_9BACT</name>
<reference evidence="9 10" key="1">
    <citation type="submission" date="2019-02" db="EMBL/GenBank/DDBJ databases">
        <title>Deep-cultivation of Planctomycetes and their phenomic and genomic characterization uncovers novel biology.</title>
        <authorList>
            <person name="Wiegand S."/>
            <person name="Jogler M."/>
            <person name="Boedeker C."/>
            <person name="Pinto D."/>
            <person name="Vollmers J."/>
            <person name="Rivas-Marin E."/>
            <person name="Kohn T."/>
            <person name="Peeters S.H."/>
            <person name="Heuer A."/>
            <person name="Rast P."/>
            <person name="Oberbeckmann S."/>
            <person name="Bunk B."/>
            <person name="Jeske O."/>
            <person name="Meyerdierks A."/>
            <person name="Storesund J.E."/>
            <person name="Kallscheuer N."/>
            <person name="Luecker S."/>
            <person name="Lage O.M."/>
            <person name="Pohl T."/>
            <person name="Merkel B.J."/>
            <person name="Hornburger P."/>
            <person name="Mueller R.-W."/>
            <person name="Bruemmer F."/>
            <person name="Labrenz M."/>
            <person name="Spormann A.M."/>
            <person name="Op den Camp H."/>
            <person name="Overmann J."/>
            <person name="Amann R."/>
            <person name="Jetten M.S.M."/>
            <person name="Mascher T."/>
            <person name="Medema M.H."/>
            <person name="Devos D.P."/>
            <person name="Kaster A.-K."/>
            <person name="Ovreas L."/>
            <person name="Rohde M."/>
            <person name="Galperin M.Y."/>
            <person name="Jogler C."/>
        </authorList>
    </citation>
    <scope>NUCLEOTIDE SEQUENCE [LARGE SCALE GENOMIC DNA]</scope>
    <source>
        <strain evidence="9 10">KS4</strain>
    </source>
</reference>
<protein>
    <recommendedName>
        <fullName evidence="6">Putative tRNA (cytidine(34)-2'-O)-methyltransferase</fullName>
        <ecNumber evidence="6">2.1.1.207</ecNumber>
    </recommendedName>
    <alternativeName>
        <fullName evidence="6">tRNA (cytidine/uridine-2'-O-)-methyltransferase</fullName>
    </alternativeName>
</protein>
<evidence type="ECO:0000256" key="3">
    <source>
        <dbReference type="ARBA" id="ARBA00022679"/>
    </source>
</evidence>
<dbReference type="PANTHER" id="PTHR42971">
    <property type="entry name" value="TRNA (CYTIDINE(34)-2'-O)-METHYLTRANSFERASE"/>
    <property type="match status" value="1"/>
</dbReference>
<dbReference type="Pfam" id="PF00588">
    <property type="entry name" value="SpoU_methylase"/>
    <property type="match status" value="1"/>
</dbReference>
<dbReference type="KEGG" id="pcor:KS4_09920"/>
<dbReference type="HAMAP" id="MF_01885">
    <property type="entry name" value="tRNA_methyltr_TrmL"/>
    <property type="match status" value="1"/>
</dbReference>
<feature type="binding site" evidence="6 7">
    <location>
        <position position="129"/>
    </location>
    <ligand>
        <name>S-adenosyl-L-methionine</name>
        <dbReference type="ChEBI" id="CHEBI:59789"/>
    </ligand>
</feature>
<dbReference type="InterPro" id="IPR001537">
    <property type="entry name" value="SpoU_MeTrfase"/>
</dbReference>
<dbReference type="GO" id="GO:0141098">
    <property type="term" value="F:tRNA (cytidine(34)-2'-O)-methyltransferase activity"/>
    <property type="evidence" value="ECO:0007669"/>
    <property type="project" value="RHEA"/>
</dbReference>
<dbReference type="OrthoDB" id="9789043at2"/>
<evidence type="ECO:0000256" key="6">
    <source>
        <dbReference type="HAMAP-Rule" id="MF_01885"/>
    </source>
</evidence>
<dbReference type="InterPro" id="IPR029026">
    <property type="entry name" value="tRNA_m1G_MTases_N"/>
</dbReference>
<dbReference type="InterPro" id="IPR029028">
    <property type="entry name" value="Alpha/beta_knot_MTases"/>
</dbReference>
<dbReference type="GO" id="GO:0003723">
    <property type="term" value="F:RNA binding"/>
    <property type="evidence" value="ECO:0007669"/>
    <property type="project" value="InterPro"/>
</dbReference>
<keyword evidence="2 6" id="KW-0489">Methyltransferase</keyword>
<comment type="catalytic activity">
    <reaction evidence="6">
        <text>cytidine(34) in tRNA + S-adenosyl-L-methionine = 2'-O-methylcytidine(34) in tRNA + S-adenosyl-L-homocysteine + H(+)</text>
        <dbReference type="Rhea" id="RHEA:43084"/>
        <dbReference type="Rhea" id="RHEA-COMP:10331"/>
        <dbReference type="Rhea" id="RHEA-COMP:10332"/>
        <dbReference type="ChEBI" id="CHEBI:15378"/>
        <dbReference type="ChEBI" id="CHEBI:57856"/>
        <dbReference type="ChEBI" id="CHEBI:59789"/>
        <dbReference type="ChEBI" id="CHEBI:74495"/>
        <dbReference type="ChEBI" id="CHEBI:82748"/>
        <dbReference type="EC" id="2.1.1.207"/>
    </reaction>
</comment>
<sequence>MIHVALYQPAIPPNTGNIARQCVGMNAHLHIIGPTKFEITDTNAKRAGLDYWDDLTITLHEDDDAFLEWLGDRQPYLVTKFGEMRFDGPAYQDGDVLIFGNENTGLPESWREKYAKTCIYVPIPGPVRSYNLSNTAAIVLTQASLKAGLLDKHILE</sequence>
<evidence type="ECO:0000256" key="1">
    <source>
        <dbReference type="ARBA" id="ARBA00022490"/>
    </source>
</evidence>
<dbReference type="Proteomes" id="UP000317369">
    <property type="component" value="Chromosome"/>
</dbReference>
<comment type="function">
    <text evidence="6">Could methylate the ribose at the nucleotide 34 wobble position in tRNA.</text>
</comment>
<evidence type="ECO:0000259" key="8">
    <source>
        <dbReference type="Pfam" id="PF00588"/>
    </source>
</evidence>
<dbReference type="EC" id="2.1.1.207" evidence="6"/>
<accession>A0A517YRV7</accession>
<dbReference type="PIRSF" id="PIRSF029256">
    <property type="entry name" value="SpoU_TrmH_prd"/>
    <property type="match status" value="1"/>
</dbReference>
<dbReference type="RefSeq" id="WP_145075298.1">
    <property type="nucleotide sequence ID" value="NZ_CP036425.1"/>
</dbReference>
<dbReference type="AlphaFoldDB" id="A0A517YRV7"/>
<keyword evidence="4 6" id="KW-0949">S-adenosyl-L-methionine</keyword>
<evidence type="ECO:0000256" key="5">
    <source>
        <dbReference type="ARBA" id="ARBA00022694"/>
    </source>
</evidence>
<keyword evidence="3 6" id="KW-0808">Transferase</keyword>
<feature type="binding site" evidence="6 7">
    <location>
        <position position="78"/>
    </location>
    <ligand>
        <name>S-adenosyl-L-methionine</name>
        <dbReference type="ChEBI" id="CHEBI:59789"/>
    </ligand>
</feature>